<evidence type="ECO:0000313" key="1">
    <source>
        <dbReference type="EMBL" id="KRZ70624.1"/>
    </source>
</evidence>
<evidence type="ECO:0000313" key="2">
    <source>
        <dbReference type="Proteomes" id="UP000054843"/>
    </source>
</evidence>
<dbReference type="AlphaFoldDB" id="A0A0V1MGM9"/>
<accession>A0A0V1MGM9</accession>
<dbReference type="Proteomes" id="UP000054843">
    <property type="component" value="Unassembled WGS sequence"/>
</dbReference>
<comment type="caution">
    <text evidence="1">The sequence shown here is derived from an EMBL/GenBank/DDBJ whole genome shotgun (WGS) entry which is preliminary data.</text>
</comment>
<gene>
    <name evidence="1" type="ORF">T10_10910</name>
</gene>
<sequence>MIRIRKKPKQRHKRIYLKQLRVLCLYLKHVSTGGRIVPKIEKLNHQCSCSHLIFCYFCNVLKMTF</sequence>
<protein>
    <submittedName>
        <fullName evidence="1">Uncharacterized protein</fullName>
    </submittedName>
</protein>
<keyword evidence="2" id="KW-1185">Reference proteome</keyword>
<name>A0A0V1MGM9_9BILA</name>
<organism evidence="1 2">
    <name type="scientific">Trichinella papuae</name>
    <dbReference type="NCBI Taxonomy" id="268474"/>
    <lineage>
        <taxon>Eukaryota</taxon>
        <taxon>Metazoa</taxon>
        <taxon>Ecdysozoa</taxon>
        <taxon>Nematoda</taxon>
        <taxon>Enoplea</taxon>
        <taxon>Dorylaimia</taxon>
        <taxon>Trichinellida</taxon>
        <taxon>Trichinellidae</taxon>
        <taxon>Trichinella</taxon>
    </lineage>
</organism>
<reference evidence="1 2" key="1">
    <citation type="submission" date="2015-01" db="EMBL/GenBank/DDBJ databases">
        <title>Evolution of Trichinella species and genotypes.</title>
        <authorList>
            <person name="Korhonen P.K."/>
            <person name="Edoardo P."/>
            <person name="Giuseppe L.R."/>
            <person name="Gasser R.B."/>
        </authorList>
    </citation>
    <scope>NUCLEOTIDE SEQUENCE [LARGE SCALE GENOMIC DNA]</scope>
    <source>
        <strain evidence="1">ISS1980</strain>
    </source>
</reference>
<proteinExistence type="predicted"/>
<dbReference type="EMBL" id="JYDO01000111">
    <property type="protein sequence ID" value="KRZ70624.1"/>
    <property type="molecule type" value="Genomic_DNA"/>
</dbReference>